<dbReference type="EMBL" id="ANNX02000081">
    <property type="protein sequence ID" value="KYC34476.1"/>
    <property type="molecule type" value="Genomic_DNA"/>
</dbReference>
<reference evidence="2 3" key="1">
    <citation type="journal article" date="2013" name="Genome Biol. Evol.">
        <title>Genomes of Stigonematalean cyanobacteria (subsection V) and the evolution of oxygenic photosynthesis from prokaryotes to plastids.</title>
        <authorList>
            <person name="Dagan T."/>
            <person name="Roettger M."/>
            <person name="Stucken K."/>
            <person name="Landan G."/>
            <person name="Koch R."/>
            <person name="Major P."/>
            <person name="Gould S.B."/>
            <person name="Goremykin V.V."/>
            <person name="Rippka R."/>
            <person name="Tandeau de Marsac N."/>
            <person name="Gugger M."/>
            <person name="Lockhart P.J."/>
            <person name="Allen J.F."/>
            <person name="Brune I."/>
            <person name="Maus I."/>
            <person name="Puhler A."/>
            <person name="Martin W.F."/>
        </authorList>
    </citation>
    <scope>NUCLEOTIDE SEQUENCE [LARGE SCALE GENOMIC DNA]</scope>
    <source>
        <strain evidence="2 3">PCC 7110</strain>
    </source>
</reference>
<keyword evidence="3" id="KW-1185">Reference proteome</keyword>
<protein>
    <submittedName>
        <fullName evidence="2">Uncharacterized protein</fullName>
    </submittedName>
</protein>
<evidence type="ECO:0000313" key="3">
    <source>
        <dbReference type="Proteomes" id="UP000076925"/>
    </source>
</evidence>
<dbReference type="OrthoDB" id="7271438at2"/>
<feature type="compositionally biased region" description="Polar residues" evidence="1">
    <location>
        <begin position="49"/>
        <end position="59"/>
    </location>
</feature>
<name>A0A139WPX0_9CYAN</name>
<sequence>MALLEATFETRREAEMSIERLVQEFGLDRKAIEIVADGALNSAGEDTSGGDNASDSPSPSEREDAALNDRIKVSVTVDDAAEAQRVRDAFSEFGGDRS</sequence>
<gene>
    <name evidence="2" type="ORF">WA1_51660</name>
</gene>
<comment type="caution">
    <text evidence="2">The sequence shown here is derived from an EMBL/GenBank/DDBJ whole genome shotgun (WGS) entry which is preliminary data.</text>
</comment>
<evidence type="ECO:0000256" key="1">
    <source>
        <dbReference type="SAM" id="MobiDB-lite"/>
    </source>
</evidence>
<accession>A0A139WPX0</accession>
<feature type="region of interest" description="Disordered" evidence="1">
    <location>
        <begin position="41"/>
        <end position="68"/>
    </location>
</feature>
<organism evidence="2 3">
    <name type="scientific">Scytonema hofmannii PCC 7110</name>
    <dbReference type="NCBI Taxonomy" id="128403"/>
    <lineage>
        <taxon>Bacteria</taxon>
        <taxon>Bacillati</taxon>
        <taxon>Cyanobacteriota</taxon>
        <taxon>Cyanophyceae</taxon>
        <taxon>Nostocales</taxon>
        <taxon>Scytonemataceae</taxon>
        <taxon>Scytonema</taxon>
    </lineage>
</organism>
<proteinExistence type="predicted"/>
<evidence type="ECO:0000313" key="2">
    <source>
        <dbReference type="EMBL" id="KYC34476.1"/>
    </source>
</evidence>
<dbReference type="Proteomes" id="UP000076925">
    <property type="component" value="Unassembled WGS sequence"/>
</dbReference>
<dbReference type="AlphaFoldDB" id="A0A139WPX0"/>